<comment type="caution">
    <text evidence="8">The sequence shown here is derived from an EMBL/GenBank/DDBJ whole genome shotgun (WGS) entry which is preliminary data.</text>
</comment>
<evidence type="ECO:0000256" key="2">
    <source>
        <dbReference type="ARBA" id="ARBA00006679"/>
    </source>
</evidence>
<dbReference type="PANTHER" id="PTHR33452:SF1">
    <property type="entry name" value="INNER MEMBRANE PROTEIN YPHA-RELATED"/>
    <property type="match status" value="1"/>
</dbReference>
<dbReference type="Proteomes" id="UP001151081">
    <property type="component" value="Unassembled WGS sequence"/>
</dbReference>
<dbReference type="Pfam" id="PF07681">
    <property type="entry name" value="DoxX"/>
    <property type="match status" value="1"/>
</dbReference>
<comment type="similarity">
    <text evidence="2">Belongs to the DoxX family.</text>
</comment>
<dbReference type="RefSeq" id="WP_272459555.1">
    <property type="nucleotide sequence ID" value="NZ_JAGTJJ010000048.1"/>
</dbReference>
<protein>
    <submittedName>
        <fullName evidence="8">DoxX family protein</fullName>
    </submittedName>
</protein>
<evidence type="ECO:0000313" key="8">
    <source>
        <dbReference type="EMBL" id="MDC3987137.1"/>
    </source>
</evidence>
<proteinExistence type="inferred from homology"/>
<feature type="transmembrane region" description="Helical" evidence="7">
    <location>
        <begin position="58"/>
        <end position="81"/>
    </location>
</feature>
<keyword evidence="3" id="KW-1003">Cell membrane</keyword>
<evidence type="ECO:0000256" key="1">
    <source>
        <dbReference type="ARBA" id="ARBA00004651"/>
    </source>
</evidence>
<evidence type="ECO:0000256" key="7">
    <source>
        <dbReference type="SAM" id="Phobius"/>
    </source>
</evidence>
<feature type="transmembrane region" description="Helical" evidence="7">
    <location>
        <begin position="21"/>
        <end position="38"/>
    </location>
</feature>
<keyword evidence="5 7" id="KW-1133">Transmembrane helix</keyword>
<name>A0A9X3XBD3_9BACT</name>
<keyword evidence="9" id="KW-1185">Reference proteome</keyword>
<comment type="subcellular location">
    <subcellularLocation>
        <location evidence="1">Cell membrane</location>
        <topology evidence="1">Multi-pass membrane protein</topology>
    </subcellularLocation>
</comment>
<evidence type="ECO:0000256" key="5">
    <source>
        <dbReference type="ARBA" id="ARBA00022989"/>
    </source>
</evidence>
<gene>
    <name evidence="8" type="ORF">KEG57_42110</name>
</gene>
<evidence type="ECO:0000256" key="6">
    <source>
        <dbReference type="ARBA" id="ARBA00023136"/>
    </source>
</evidence>
<feature type="transmembrane region" description="Helical" evidence="7">
    <location>
        <begin position="86"/>
        <end position="104"/>
    </location>
</feature>
<feature type="transmembrane region" description="Helical" evidence="7">
    <location>
        <begin position="110"/>
        <end position="128"/>
    </location>
</feature>
<keyword evidence="6 7" id="KW-0472">Membrane</keyword>
<dbReference type="AlphaFoldDB" id="A0A9X3XBD3"/>
<dbReference type="GO" id="GO:0005886">
    <property type="term" value="C:plasma membrane"/>
    <property type="evidence" value="ECO:0007669"/>
    <property type="project" value="UniProtKB-SubCell"/>
</dbReference>
<dbReference type="InterPro" id="IPR051907">
    <property type="entry name" value="DoxX-like_oxidoreductase"/>
</dbReference>
<evidence type="ECO:0000256" key="4">
    <source>
        <dbReference type="ARBA" id="ARBA00022692"/>
    </source>
</evidence>
<reference evidence="8 9" key="1">
    <citation type="submission" date="2021-04" db="EMBL/GenBank/DDBJ databases">
        <title>Genome analysis of Polyangium sp.</title>
        <authorList>
            <person name="Li Y."/>
            <person name="Wang J."/>
        </authorList>
    </citation>
    <scope>NUCLEOTIDE SEQUENCE [LARGE SCALE GENOMIC DNA]</scope>
    <source>
        <strain evidence="8 9">SDU14</strain>
    </source>
</reference>
<keyword evidence="4 7" id="KW-0812">Transmembrane</keyword>
<dbReference type="InterPro" id="IPR032808">
    <property type="entry name" value="DoxX"/>
</dbReference>
<evidence type="ECO:0000313" key="9">
    <source>
        <dbReference type="Proteomes" id="UP001151081"/>
    </source>
</evidence>
<organism evidence="8 9">
    <name type="scientific">Polyangium jinanense</name>
    <dbReference type="NCBI Taxonomy" id="2829994"/>
    <lineage>
        <taxon>Bacteria</taxon>
        <taxon>Pseudomonadati</taxon>
        <taxon>Myxococcota</taxon>
        <taxon>Polyangia</taxon>
        <taxon>Polyangiales</taxon>
        <taxon>Polyangiaceae</taxon>
        <taxon>Polyangium</taxon>
    </lineage>
</organism>
<dbReference type="EMBL" id="JAGTJJ010000048">
    <property type="protein sequence ID" value="MDC3987137.1"/>
    <property type="molecule type" value="Genomic_DNA"/>
</dbReference>
<sequence>MTNPEHRISHLLDRSRDAGLLVLRVGAALLIWAFHMRPKLAHFDEELRSFPDPIGIGHAPSFLLALVSEGLCSVLCALGLLTRLSALPIVFTMAMVLLLAVRGFEGADVQAALLYALPYLTLALVGPGRHSIDHLLRHRYEALLRRYLHRAPSQGA</sequence>
<dbReference type="PANTHER" id="PTHR33452">
    <property type="entry name" value="OXIDOREDUCTASE CATD-RELATED"/>
    <property type="match status" value="1"/>
</dbReference>
<accession>A0A9X3XBD3</accession>
<evidence type="ECO:0000256" key="3">
    <source>
        <dbReference type="ARBA" id="ARBA00022475"/>
    </source>
</evidence>